<dbReference type="InterPro" id="IPR045584">
    <property type="entry name" value="Pilin-like"/>
</dbReference>
<comment type="similarity">
    <text evidence="9">Belongs to the GSP H family.</text>
</comment>
<keyword evidence="3" id="KW-1003">Cell membrane</keyword>
<gene>
    <name evidence="12" type="ORF">B1806_12935</name>
</gene>
<dbReference type="AlphaFoldDB" id="A0A4S3KJN1"/>
<dbReference type="Gene3D" id="3.55.40.10">
    <property type="entry name" value="minor pseudopilin epsh domain"/>
    <property type="match status" value="1"/>
</dbReference>
<keyword evidence="4" id="KW-0488">Methylation</keyword>
<evidence type="ECO:0000313" key="12">
    <source>
        <dbReference type="EMBL" id="THD08578.1"/>
    </source>
</evidence>
<dbReference type="InterPro" id="IPR012902">
    <property type="entry name" value="N_methyl_site"/>
</dbReference>
<organism evidence="12 13">
    <name type="scientific">Metallibacterium scheffleri</name>
    <dbReference type="NCBI Taxonomy" id="993689"/>
    <lineage>
        <taxon>Bacteria</taxon>
        <taxon>Pseudomonadati</taxon>
        <taxon>Pseudomonadota</taxon>
        <taxon>Gammaproteobacteria</taxon>
        <taxon>Lysobacterales</taxon>
        <taxon>Rhodanobacteraceae</taxon>
        <taxon>Metallibacterium</taxon>
    </lineage>
</organism>
<comment type="caution">
    <text evidence="12">The sequence shown here is derived from an EMBL/GenBank/DDBJ whole genome shotgun (WGS) entry which is preliminary data.</text>
</comment>
<dbReference type="EMBL" id="MWQO01000046">
    <property type="protein sequence ID" value="THD08578.1"/>
    <property type="molecule type" value="Genomic_DNA"/>
</dbReference>
<dbReference type="GO" id="GO:0015627">
    <property type="term" value="C:type II protein secretion system complex"/>
    <property type="evidence" value="ECO:0007669"/>
    <property type="project" value="InterPro"/>
</dbReference>
<evidence type="ECO:0000256" key="5">
    <source>
        <dbReference type="ARBA" id="ARBA00022519"/>
    </source>
</evidence>
<accession>A0A4S3KJN1</accession>
<evidence type="ECO:0000256" key="1">
    <source>
        <dbReference type="ARBA" id="ARBA00004377"/>
    </source>
</evidence>
<dbReference type="OrthoDB" id="2313614at2"/>
<sequence>MRRQTGWTLIELMLVTTLIAVLGAVAAPALGDAIARQRVLGAGNEFVGALHYARTAAVSAGARVIVCPSSDGARCAPDTRWDGGWLMAVDRDRDDQPDAAPLLRGGGDAGLRIVSTRGRTRLAFQPSGGAAGSNVTFTLCQAGRADTTRQLVMSNSGRLRNAVVNAASAAACAAL</sequence>
<evidence type="ECO:0000256" key="3">
    <source>
        <dbReference type="ARBA" id="ARBA00022475"/>
    </source>
</evidence>
<evidence type="ECO:0000256" key="10">
    <source>
        <dbReference type="ARBA" id="ARBA00030775"/>
    </source>
</evidence>
<dbReference type="GO" id="GO:0015628">
    <property type="term" value="P:protein secretion by the type II secretion system"/>
    <property type="evidence" value="ECO:0007669"/>
    <property type="project" value="InterPro"/>
</dbReference>
<dbReference type="STRING" id="993689.GCA_002077135_03096"/>
<dbReference type="InterPro" id="IPR022346">
    <property type="entry name" value="T2SS_GspH"/>
</dbReference>
<keyword evidence="8" id="KW-0472">Membrane</keyword>
<protein>
    <recommendedName>
        <fullName evidence="2">Type II secretion system protein H</fullName>
    </recommendedName>
    <alternativeName>
        <fullName evidence="10">General secretion pathway protein H</fullName>
    </alternativeName>
</protein>
<dbReference type="NCBIfam" id="TIGR02532">
    <property type="entry name" value="IV_pilin_GFxxxE"/>
    <property type="match status" value="1"/>
</dbReference>
<evidence type="ECO:0000313" key="13">
    <source>
        <dbReference type="Proteomes" id="UP000307749"/>
    </source>
</evidence>
<dbReference type="GO" id="GO:0005886">
    <property type="term" value="C:plasma membrane"/>
    <property type="evidence" value="ECO:0007669"/>
    <property type="project" value="UniProtKB-SubCell"/>
</dbReference>
<reference evidence="12 13" key="1">
    <citation type="submission" date="2017-02" db="EMBL/GenBank/DDBJ databases">
        <title>Whole genome sequencing of Metallibacterium scheffleri DSM 24874 (T).</title>
        <authorList>
            <person name="Kumar S."/>
            <person name="Patil P."/>
            <person name="Patil P.B."/>
        </authorList>
    </citation>
    <scope>NUCLEOTIDE SEQUENCE [LARGE SCALE GENOMIC DNA]</scope>
    <source>
        <strain evidence="12 13">DSM 24874</strain>
    </source>
</reference>
<keyword evidence="6" id="KW-0812">Transmembrane</keyword>
<keyword evidence="7" id="KW-1133">Transmembrane helix</keyword>
<dbReference type="Pfam" id="PF12019">
    <property type="entry name" value="GspH"/>
    <property type="match status" value="1"/>
</dbReference>
<keyword evidence="13" id="KW-1185">Reference proteome</keyword>
<name>A0A4S3KJN1_9GAMM</name>
<feature type="domain" description="General secretion pathway GspH" evidence="11">
    <location>
        <begin position="42"/>
        <end position="157"/>
    </location>
</feature>
<comment type="subcellular location">
    <subcellularLocation>
        <location evidence="1">Cell inner membrane</location>
        <topology evidence="1">Single-pass membrane protein</topology>
    </subcellularLocation>
</comment>
<evidence type="ECO:0000256" key="8">
    <source>
        <dbReference type="ARBA" id="ARBA00023136"/>
    </source>
</evidence>
<evidence type="ECO:0000256" key="2">
    <source>
        <dbReference type="ARBA" id="ARBA00021549"/>
    </source>
</evidence>
<dbReference type="SUPFAM" id="SSF54523">
    <property type="entry name" value="Pili subunits"/>
    <property type="match status" value="1"/>
</dbReference>
<evidence type="ECO:0000256" key="9">
    <source>
        <dbReference type="ARBA" id="ARBA00025772"/>
    </source>
</evidence>
<evidence type="ECO:0000256" key="6">
    <source>
        <dbReference type="ARBA" id="ARBA00022692"/>
    </source>
</evidence>
<evidence type="ECO:0000256" key="7">
    <source>
        <dbReference type="ARBA" id="ARBA00022989"/>
    </source>
</evidence>
<evidence type="ECO:0000256" key="4">
    <source>
        <dbReference type="ARBA" id="ARBA00022481"/>
    </source>
</evidence>
<proteinExistence type="inferred from homology"/>
<evidence type="ECO:0000259" key="11">
    <source>
        <dbReference type="Pfam" id="PF12019"/>
    </source>
</evidence>
<keyword evidence="5" id="KW-0997">Cell inner membrane</keyword>
<dbReference type="RefSeq" id="WP_081129192.1">
    <property type="nucleotide sequence ID" value="NZ_DAHXOC010000037.1"/>
</dbReference>
<dbReference type="Proteomes" id="UP000307749">
    <property type="component" value="Unassembled WGS sequence"/>
</dbReference>